<keyword evidence="6 11" id="KW-0812">Transmembrane</keyword>
<comment type="subcellular location">
    <subcellularLocation>
        <location evidence="2">Golgi apparatus membrane</location>
        <topology evidence="2">Multi-pass membrane protein</topology>
    </subcellularLocation>
</comment>
<comment type="similarity">
    <text evidence="3">Belongs to the TVP38/TMEM64 family.</text>
</comment>
<dbReference type="PANTHER" id="PTHR47549">
    <property type="entry name" value="GOLGI APPARATUS MEMBRANE PROTEIN TVP38-RELATED"/>
    <property type="match status" value="1"/>
</dbReference>
<evidence type="ECO:0000256" key="4">
    <source>
        <dbReference type="ARBA" id="ARBA00013533"/>
    </source>
</evidence>
<keyword evidence="8" id="KW-0333">Golgi apparatus</keyword>
<sequence length="446" mass="47589">MSPPSLETDQFPPPPLSRGSTEQQQQQQPGRTSFSSIITVSDDHDHNHDHEHEHEHRPWPTRPTPSSARRLSTRRLSSARSAYSTRSVALGEGPTSLPGKLASALVTLTNYSLRLYLNLSPTQRTLLLAASTAVLALAIVFLVYSHRIFTALAPVAEARRAMPGGWVLLWLATAAAAFPPLIGYSTCVTVAGFVYGFPAGWPIAASATVAGSAAAFVASRGWLRGYVHGLVGKDRRFVALGQVLRRDGIGVLAMIRLCPLPYSLGNGFLATVGSIRVGGFAVATALSTPKLLVHVFIGSRLALLAESGDKMSVGARAINYISMFLFGLLGFAVGLFIYRRTMARAAELAREAELEAGGALLDADDMEAGVLGSENEYDDNGPLVHPDELDAAAIMNDDDISLWETDGVDRYRDSWDDEPPLEAAGRNGTVANGNGIANGTINAVNK</sequence>
<feature type="region of interest" description="Disordered" evidence="10">
    <location>
        <begin position="1"/>
        <end position="89"/>
    </location>
</feature>
<reference evidence="13 14" key="1">
    <citation type="submission" date="2024-09" db="EMBL/GenBank/DDBJ databases">
        <title>Itraconazole resistance in Madurella fahalii resulting from another homologue of gene encoding cytochrome P450 14-alpha sterol demethylase (CYP51).</title>
        <authorList>
            <person name="Yoshioka I."/>
            <person name="Fahal A.H."/>
            <person name="Kaneko S."/>
            <person name="Yaguchi T."/>
        </authorList>
    </citation>
    <scope>NUCLEOTIDE SEQUENCE [LARGE SCALE GENOMIC DNA]</scope>
    <source>
        <strain evidence="13 14">IFM 68171</strain>
    </source>
</reference>
<evidence type="ECO:0000256" key="1">
    <source>
        <dbReference type="ARBA" id="ARBA00002978"/>
    </source>
</evidence>
<feature type="transmembrane region" description="Helical" evidence="11">
    <location>
        <begin position="126"/>
        <end position="145"/>
    </location>
</feature>
<dbReference type="GeneID" id="98171886"/>
<evidence type="ECO:0000256" key="2">
    <source>
        <dbReference type="ARBA" id="ARBA00004653"/>
    </source>
</evidence>
<evidence type="ECO:0000259" key="12">
    <source>
        <dbReference type="Pfam" id="PF09335"/>
    </source>
</evidence>
<keyword evidence="9 11" id="KW-0472">Membrane</keyword>
<name>A0ABQ0FZK4_9PEZI</name>
<proteinExistence type="inferred from homology"/>
<evidence type="ECO:0000313" key="14">
    <source>
        <dbReference type="Proteomes" id="UP001628179"/>
    </source>
</evidence>
<evidence type="ECO:0000313" key="13">
    <source>
        <dbReference type="EMBL" id="GAB1310931.1"/>
    </source>
</evidence>
<dbReference type="EMBL" id="BAAFSV010000001">
    <property type="protein sequence ID" value="GAB1310931.1"/>
    <property type="molecule type" value="Genomic_DNA"/>
</dbReference>
<comment type="caution">
    <text evidence="13">The sequence shown here is derived from an EMBL/GenBank/DDBJ whole genome shotgun (WGS) entry which is preliminary data.</text>
</comment>
<feature type="compositionally biased region" description="Polar residues" evidence="10">
    <location>
        <begin position="29"/>
        <end position="39"/>
    </location>
</feature>
<dbReference type="InterPro" id="IPR051076">
    <property type="entry name" value="Golgi_membrane_TVP38/TMEM64"/>
</dbReference>
<feature type="transmembrane region" description="Helical" evidence="11">
    <location>
        <begin position="317"/>
        <end position="338"/>
    </location>
</feature>
<keyword evidence="7 11" id="KW-1133">Transmembrane helix</keyword>
<evidence type="ECO:0000256" key="7">
    <source>
        <dbReference type="ARBA" id="ARBA00022989"/>
    </source>
</evidence>
<feature type="transmembrane region" description="Helical" evidence="11">
    <location>
        <begin position="201"/>
        <end position="223"/>
    </location>
</feature>
<accession>A0ABQ0FZK4</accession>
<organism evidence="13 14">
    <name type="scientific">Madurella fahalii</name>
    <dbReference type="NCBI Taxonomy" id="1157608"/>
    <lineage>
        <taxon>Eukaryota</taxon>
        <taxon>Fungi</taxon>
        <taxon>Dikarya</taxon>
        <taxon>Ascomycota</taxon>
        <taxon>Pezizomycotina</taxon>
        <taxon>Sordariomycetes</taxon>
        <taxon>Sordariomycetidae</taxon>
        <taxon>Sordariales</taxon>
        <taxon>Sordariales incertae sedis</taxon>
        <taxon>Madurella</taxon>
    </lineage>
</organism>
<dbReference type="Pfam" id="PF09335">
    <property type="entry name" value="VTT_dom"/>
    <property type="match status" value="1"/>
</dbReference>
<evidence type="ECO:0000256" key="6">
    <source>
        <dbReference type="ARBA" id="ARBA00022692"/>
    </source>
</evidence>
<gene>
    <name evidence="13" type="primary">TVP38</name>
    <name evidence="13" type="ORF">MFIFM68171_01141</name>
</gene>
<feature type="compositionally biased region" description="Low complexity" evidence="10">
    <location>
        <begin position="64"/>
        <end position="89"/>
    </location>
</feature>
<protein>
    <recommendedName>
        <fullName evidence="4">Golgi apparatus membrane protein TVP38</fullName>
    </recommendedName>
    <alternativeName>
        <fullName evidence="5">Golgi apparatus membrane protein tvp38</fullName>
    </alternativeName>
</protein>
<feature type="transmembrane region" description="Helical" evidence="11">
    <location>
        <begin position="166"/>
        <end position="195"/>
    </location>
</feature>
<comment type="function">
    <text evidence="1">Golgi membrane protein involved in vesicular trafficking and spindle migration.</text>
</comment>
<evidence type="ECO:0000256" key="11">
    <source>
        <dbReference type="SAM" id="Phobius"/>
    </source>
</evidence>
<evidence type="ECO:0000256" key="5">
    <source>
        <dbReference type="ARBA" id="ARBA00020673"/>
    </source>
</evidence>
<evidence type="ECO:0000256" key="10">
    <source>
        <dbReference type="SAM" id="MobiDB-lite"/>
    </source>
</evidence>
<evidence type="ECO:0000256" key="8">
    <source>
        <dbReference type="ARBA" id="ARBA00023034"/>
    </source>
</evidence>
<keyword evidence="14" id="KW-1185">Reference proteome</keyword>
<dbReference type="Proteomes" id="UP001628179">
    <property type="component" value="Unassembled WGS sequence"/>
</dbReference>
<feature type="compositionally biased region" description="Basic and acidic residues" evidence="10">
    <location>
        <begin position="41"/>
        <end position="58"/>
    </location>
</feature>
<feature type="domain" description="VTT" evidence="12">
    <location>
        <begin position="184"/>
        <end position="299"/>
    </location>
</feature>
<dbReference type="InterPro" id="IPR032816">
    <property type="entry name" value="VTT_dom"/>
</dbReference>
<dbReference type="PANTHER" id="PTHR47549:SF1">
    <property type="entry name" value="GOLGI APPARATUS MEMBRANE PROTEIN TVP38"/>
    <property type="match status" value="1"/>
</dbReference>
<evidence type="ECO:0000256" key="3">
    <source>
        <dbReference type="ARBA" id="ARBA00008640"/>
    </source>
</evidence>
<evidence type="ECO:0000256" key="9">
    <source>
        <dbReference type="ARBA" id="ARBA00023136"/>
    </source>
</evidence>
<dbReference type="RefSeq" id="XP_070912664.1">
    <property type="nucleotide sequence ID" value="XM_071056563.1"/>
</dbReference>